<dbReference type="InterPro" id="IPR003959">
    <property type="entry name" value="ATPase_AAA_core"/>
</dbReference>
<feature type="domain" description="CDC48 N-terminal subdomain" evidence="4">
    <location>
        <begin position="1"/>
        <end position="81"/>
    </location>
</feature>
<dbReference type="Gene3D" id="1.10.8.60">
    <property type="match status" value="1"/>
</dbReference>
<dbReference type="Pfam" id="PF17862">
    <property type="entry name" value="AAA_lid_3"/>
    <property type="match status" value="1"/>
</dbReference>
<name>A0A0F9ISN4_9ZZZZ</name>
<reference evidence="5" key="1">
    <citation type="journal article" date="2015" name="Nature">
        <title>Complex archaea that bridge the gap between prokaryotes and eukaryotes.</title>
        <authorList>
            <person name="Spang A."/>
            <person name="Saw J.H."/>
            <person name="Jorgensen S.L."/>
            <person name="Zaremba-Niedzwiedzka K."/>
            <person name="Martijn J."/>
            <person name="Lind A.E."/>
            <person name="van Eijk R."/>
            <person name="Schleper C."/>
            <person name="Guy L."/>
            <person name="Ettema T.J."/>
        </authorList>
    </citation>
    <scope>NUCLEOTIDE SEQUENCE</scope>
</reference>
<dbReference type="InterPro" id="IPR009010">
    <property type="entry name" value="Asp_de-COase-like_dom_sf"/>
</dbReference>
<dbReference type="InterPro" id="IPR050168">
    <property type="entry name" value="AAA_ATPase_domain"/>
</dbReference>
<dbReference type="InterPro" id="IPR003338">
    <property type="entry name" value="CDC4_N-term_subdom"/>
</dbReference>
<evidence type="ECO:0000256" key="2">
    <source>
        <dbReference type="ARBA" id="ARBA00022840"/>
    </source>
</evidence>
<dbReference type="SMART" id="SM00382">
    <property type="entry name" value="AAA"/>
    <property type="match status" value="1"/>
</dbReference>
<dbReference type="Gene3D" id="3.40.50.300">
    <property type="entry name" value="P-loop containing nucleotide triphosphate hydrolases"/>
    <property type="match status" value="1"/>
</dbReference>
<dbReference type="PANTHER" id="PTHR23077:SF171">
    <property type="entry name" value="NUCLEAR VALOSIN-CONTAINING PROTEIN-LIKE"/>
    <property type="match status" value="1"/>
</dbReference>
<dbReference type="AlphaFoldDB" id="A0A0F9ISN4"/>
<accession>A0A0F9ISN4</accession>
<gene>
    <name evidence="5" type="ORF">LCGC14_1542510</name>
</gene>
<evidence type="ECO:0000256" key="1">
    <source>
        <dbReference type="ARBA" id="ARBA00022741"/>
    </source>
</evidence>
<comment type="caution">
    <text evidence="5">The sequence shown here is derived from an EMBL/GenBank/DDBJ whole genome shotgun (WGS) entry which is preliminary data.</text>
</comment>
<dbReference type="EMBL" id="LAZR01011691">
    <property type="protein sequence ID" value="KKM60374.1"/>
    <property type="molecule type" value="Genomic_DNA"/>
</dbReference>
<evidence type="ECO:0000259" key="4">
    <source>
        <dbReference type="SMART" id="SM01073"/>
    </source>
</evidence>
<dbReference type="InterPro" id="IPR003593">
    <property type="entry name" value="AAA+_ATPase"/>
</dbReference>
<keyword evidence="1" id="KW-0547">Nucleotide-binding</keyword>
<dbReference type="InterPro" id="IPR041569">
    <property type="entry name" value="AAA_lid_3"/>
</dbReference>
<feature type="non-terminal residue" evidence="5">
    <location>
        <position position="1"/>
    </location>
</feature>
<feature type="domain" description="AAA+ ATPase" evidence="3">
    <location>
        <begin position="204"/>
        <end position="341"/>
    </location>
</feature>
<keyword evidence="2" id="KW-0067">ATP-binding</keyword>
<dbReference type="Pfam" id="PF00004">
    <property type="entry name" value="AAA"/>
    <property type="match status" value="1"/>
</dbReference>
<dbReference type="Pfam" id="PF02359">
    <property type="entry name" value="CDC48_N"/>
    <property type="match status" value="1"/>
</dbReference>
<dbReference type="SUPFAM" id="SSF50692">
    <property type="entry name" value="ADC-like"/>
    <property type="match status" value="1"/>
</dbReference>
<dbReference type="SUPFAM" id="SSF54585">
    <property type="entry name" value="Cdc48 domain 2-like"/>
    <property type="match status" value="1"/>
</dbReference>
<evidence type="ECO:0008006" key="6">
    <source>
        <dbReference type="Google" id="ProtNLM"/>
    </source>
</evidence>
<dbReference type="FunFam" id="2.40.40.20:FF:000007">
    <property type="entry name" value="AAA family ATPase"/>
    <property type="match status" value="1"/>
</dbReference>
<sequence>YKRDVGKGIIRIDPQVIADMSLKTGDVIEISHPAIEKKTAAILYPGKGKDLGTNTIRIDLSLRRNIGALINGKVEIRKVIAVLADKIIFAGLDESVEIRKPNLLVRMLFNQIITKDDIFGFKAMGRLIEFIVINHLPQADAVRVHLDTEVSIMKQTYKEISALEKRRKTYEDIGGLSDEIQQLREIVELPSRHPELFKRMGVDPPKSVLLYGLPGTGKTSLIRAVAHESKAYFITVRSPEITSKFQGETEANLREVFKEARKNSPSIIYFDKLDVFFPHSEDNSSSESERRVIAQLLSLLEGLERDDNIIVLAETNKLKNIDKAFRRHGIIDREIKLKLPNCQGRIEILKIHTRGVPLDEDVDIKVIAEKTKGFVGAELKALVNEAAILAMRLIQPQFDNETPIPNDVLPKLKIRMKHFFSAIDNMKPSTSN</sequence>
<dbReference type="FunFam" id="3.40.50.300:FF:000012">
    <property type="entry name" value="Transitional endoplasmic reticulum ATPase"/>
    <property type="match status" value="1"/>
</dbReference>
<evidence type="ECO:0000259" key="3">
    <source>
        <dbReference type="SMART" id="SM00382"/>
    </source>
</evidence>
<dbReference type="GO" id="GO:0005524">
    <property type="term" value="F:ATP binding"/>
    <property type="evidence" value="ECO:0007669"/>
    <property type="project" value="UniProtKB-KW"/>
</dbReference>
<dbReference type="GO" id="GO:0016887">
    <property type="term" value="F:ATP hydrolysis activity"/>
    <property type="evidence" value="ECO:0007669"/>
    <property type="project" value="InterPro"/>
</dbReference>
<dbReference type="InterPro" id="IPR029067">
    <property type="entry name" value="CDC48_domain_2-like_sf"/>
</dbReference>
<proteinExistence type="predicted"/>
<dbReference type="PANTHER" id="PTHR23077">
    <property type="entry name" value="AAA-FAMILY ATPASE"/>
    <property type="match status" value="1"/>
</dbReference>
<dbReference type="Gene3D" id="2.40.40.20">
    <property type="match status" value="1"/>
</dbReference>
<protein>
    <recommendedName>
        <fullName evidence="6">AAA+ ATPase domain-containing protein</fullName>
    </recommendedName>
</protein>
<dbReference type="InterPro" id="IPR027417">
    <property type="entry name" value="P-loop_NTPase"/>
</dbReference>
<evidence type="ECO:0000313" key="5">
    <source>
        <dbReference type="EMBL" id="KKM60374.1"/>
    </source>
</evidence>
<organism evidence="5">
    <name type="scientific">marine sediment metagenome</name>
    <dbReference type="NCBI Taxonomy" id="412755"/>
    <lineage>
        <taxon>unclassified sequences</taxon>
        <taxon>metagenomes</taxon>
        <taxon>ecological metagenomes</taxon>
    </lineage>
</organism>
<dbReference type="SMART" id="SM01073">
    <property type="entry name" value="CDC48_N"/>
    <property type="match status" value="1"/>
</dbReference>
<dbReference type="SUPFAM" id="SSF52540">
    <property type="entry name" value="P-loop containing nucleoside triphosphate hydrolases"/>
    <property type="match status" value="1"/>
</dbReference>
<dbReference type="GO" id="GO:0005737">
    <property type="term" value="C:cytoplasm"/>
    <property type="evidence" value="ECO:0007669"/>
    <property type="project" value="UniProtKB-ARBA"/>
</dbReference>